<dbReference type="AlphaFoldDB" id="A0A7I7UBL8"/>
<evidence type="ECO:0000313" key="1">
    <source>
        <dbReference type="EMBL" id="BBY78818.1"/>
    </source>
</evidence>
<organism evidence="1 2">
    <name type="scientific">Mycolicibacterium parafortuitum</name>
    <name type="common">Mycobacterium parafortuitum</name>
    <dbReference type="NCBI Taxonomy" id="39692"/>
    <lineage>
        <taxon>Bacteria</taxon>
        <taxon>Bacillati</taxon>
        <taxon>Actinomycetota</taxon>
        <taxon>Actinomycetes</taxon>
        <taxon>Mycobacteriales</taxon>
        <taxon>Mycobacteriaceae</taxon>
        <taxon>Mycolicibacterium</taxon>
    </lineage>
</organism>
<dbReference type="SUPFAM" id="SSF52980">
    <property type="entry name" value="Restriction endonuclease-like"/>
    <property type="match status" value="1"/>
</dbReference>
<gene>
    <name evidence="1" type="ORF">MPRF_57170</name>
</gene>
<accession>A0A7I7UBL8</accession>
<dbReference type="Proteomes" id="UP000466554">
    <property type="component" value="Chromosome"/>
</dbReference>
<protein>
    <recommendedName>
        <fullName evidence="3">DUF559 domain-containing protein</fullName>
    </recommendedName>
</protein>
<sequence>MGDIIIGTEAVANGVVTRYELQRFYRPIFTNVHAPRLAAPTLRDRTEAAWLYSKRAGIVTGLTAAALHGSKWINADIDIELIYNCPRAPKGIIARNERIAPDEWQHVGGIPVTTPARTAFDLGRYRPEHDALARLDALMASRPYSIEDVLLLAKRYKGARGAARLKAVLPYVDGGAESPRESWWRKVILDAGFPTPRTQIPVADHDGRHVRFLDFGWETFKVALEYDGDQHQTDRRQYLKDRRVMPVLRRLGWHVTAVVKEDDPVAVIQTLSQAMRTRGWHGPIQIPRYAFSARLRAATAARQQKCE</sequence>
<evidence type="ECO:0000313" key="2">
    <source>
        <dbReference type="Proteomes" id="UP000466554"/>
    </source>
</evidence>
<dbReference type="RefSeq" id="WP_163769300.1">
    <property type="nucleotide sequence ID" value="NZ_AP022598.1"/>
</dbReference>
<evidence type="ECO:0008006" key="3">
    <source>
        <dbReference type="Google" id="ProtNLM"/>
    </source>
</evidence>
<name>A0A7I7UBL8_MYCPF</name>
<dbReference type="InterPro" id="IPR011335">
    <property type="entry name" value="Restrct_endonuc-II-like"/>
</dbReference>
<dbReference type="Gene3D" id="3.40.960.10">
    <property type="entry name" value="VSR Endonuclease"/>
    <property type="match status" value="1"/>
</dbReference>
<reference evidence="1 2" key="1">
    <citation type="journal article" date="2019" name="Emerg. Microbes Infect.">
        <title>Comprehensive subspecies identification of 175 nontuberculous mycobacteria species based on 7547 genomic profiles.</title>
        <authorList>
            <person name="Matsumoto Y."/>
            <person name="Kinjo T."/>
            <person name="Motooka D."/>
            <person name="Nabeya D."/>
            <person name="Jung N."/>
            <person name="Uechi K."/>
            <person name="Horii T."/>
            <person name="Iida T."/>
            <person name="Fujita J."/>
            <person name="Nakamura S."/>
        </authorList>
    </citation>
    <scope>NUCLEOTIDE SEQUENCE [LARGE SCALE GENOMIC DNA]</scope>
    <source>
        <strain evidence="1 2">JCM 6367</strain>
    </source>
</reference>
<dbReference type="EMBL" id="AP022598">
    <property type="protein sequence ID" value="BBY78818.1"/>
    <property type="molecule type" value="Genomic_DNA"/>
</dbReference>
<proteinExistence type="predicted"/>